<name>A0A0N4ZGH4_PARTI</name>
<evidence type="ECO:0000256" key="1">
    <source>
        <dbReference type="SAM" id="Phobius"/>
    </source>
</evidence>
<sequence length="93" mass="10723">MHKVVGDFGNITDPFDATFINYFYSRESKYGEMMNNTTVELQGGHYWILIVNIVLWILLVVSCFMILPHYCCGSPSCKEANRNSNEEDHIQNV</sequence>
<keyword evidence="2" id="KW-1185">Reference proteome</keyword>
<protein>
    <submittedName>
        <fullName evidence="3">Uncharacterized protein</fullName>
    </submittedName>
</protein>
<dbReference type="Proteomes" id="UP000038045">
    <property type="component" value="Unplaced"/>
</dbReference>
<keyword evidence="1" id="KW-0472">Membrane</keyword>
<dbReference type="AlphaFoldDB" id="A0A0N4ZGH4"/>
<organism evidence="2 3">
    <name type="scientific">Parastrongyloides trichosuri</name>
    <name type="common">Possum-specific nematode worm</name>
    <dbReference type="NCBI Taxonomy" id="131310"/>
    <lineage>
        <taxon>Eukaryota</taxon>
        <taxon>Metazoa</taxon>
        <taxon>Ecdysozoa</taxon>
        <taxon>Nematoda</taxon>
        <taxon>Chromadorea</taxon>
        <taxon>Rhabditida</taxon>
        <taxon>Tylenchina</taxon>
        <taxon>Panagrolaimomorpha</taxon>
        <taxon>Strongyloidoidea</taxon>
        <taxon>Strongyloididae</taxon>
        <taxon>Parastrongyloides</taxon>
    </lineage>
</organism>
<dbReference type="WBParaSite" id="PTRK_0000688300.1">
    <property type="protein sequence ID" value="PTRK_0000688300.1"/>
    <property type="gene ID" value="PTRK_0000688300"/>
</dbReference>
<evidence type="ECO:0000313" key="2">
    <source>
        <dbReference type="Proteomes" id="UP000038045"/>
    </source>
</evidence>
<evidence type="ECO:0000313" key="3">
    <source>
        <dbReference type="WBParaSite" id="PTRK_0000688300.1"/>
    </source>
</evidence>
<keyword evidence="1" id="KW-0812">Transmembrane</keyword>
<accession>A0A0N4ZGH4</accession>
<keyword evidence="1" id="KW-1133">Transmembrane helix</keyword>
<feature type="transmembrane region" description="Helical" evidence="1">
    <location>
        <begin position="46"/>
        <end position="67"/>
    </location>
</feature>
<reference evidence="3" key="1">
    <citation type="submission" date="2017-02" db="UniProtKB">
        <authorList>
            <consortium name="WormBaseParasite"/>
        </authorList>
    </citation>
    <scope>IDENTIFICATION</scope>
</reference>
<proteinExistence type="predicted"/>